<name>A0A1X0D999_9MYCO</name>
<dbReference type="PROSITE" id="PS00061">
    <property type="entry name" value="ADH_SHORT"/>
    <property type="match status" value="1"/>
</dbReference>
<dbReference type="CDD" id="cd05233">
    <property type="entry name" value="SDR_c"/>
    <property type="match status" value="1"/>
</dbReference>
<comment type="caution">
    <text evidence="3">The sequence shown here is derived from an EMBL/GenBank/DDBJ whole genome shotgun (WGS) entry which is preliminary data.</text>
</comment>
<proteinExistence type="inferred from homology"/>
<dbReference type="GO" id="GO:0016491">
    <property type="term" value="F:oxidoreductase activity"/>
    <property type="evidence" value="ECO:0007669"/>
    <property type="project" value="UniProtKB-KW"/>
</dbReference>
<reference evidence="3 4" key="1">
    <citation type="submission" date="2017-02" db="EMBL/GenBank/DDBJ databases">
        <title>The new phylogeny of genus Mycobacterium.</title>
        <authorList>
            <person name="Tortoli E."/>
            <person name="Trovato A."/>
            <person name="Cirillo D.M."/>
        </authorList>
    </citation>
    <scope>NUCLEOTIDE SEQUENCE [LARGE SCALE GENOMIC DNA]</scope>
    <source>
        <strain evidence="3 4">FI-09383</strain>
    </source>
</reference>
<evidence type="ECO:0000313" key="3">
    <source>
        <dbReference type="EMBL" id="ORA68752.1"/>
    </source>
</evidence>
<dbReference type="OrthoDB" id="7064009at2"/>
<comment type="similarity">
    <text evidence="1">Belongs to the short-chain dehydrogenases/reductases (SDR) family.</text>
</comment>
<gene>
    <name evidence="3" type="ORF">BST23_02695</name>
</gene>
<dbReference type="RefSeq" id="WP_083042348.1">
    <property type="nucleotide sequence ID" value="NZ_MVHP01000002.1"/>
</dbReference>
<organism evidence="3 4">
    <name type="scientific">Mycolicibacterium elephantis</name>
    <dbReference type="NCBI Taxonomy" id="81858"/>
    <lineage>
        <taxon>Bacteria</taxon>
        <taxon>Bacillati</taxon>
        <taxon>Actinomycetota</taxon>
        <taxon>Actinomycetes</taxon>
        <taxon>Mycobacteriales</taxon>
        <taxon>Mycobacteriaceae</taxon>
        <taxon>Mycolicibacterium</taxon>
    </lineage>
</organism>
<accession>A0A1X0D999</accession>
<dbReference type="InterPro" id="IPR036291">
    <property type="entry name" value="NAD(P)-bd_dom_sf"/>
</dbReference>
<dbReference type="AlphaFoldDB" id="A0A1X0D999"/>
<dbReference type="InterPro" id="IPR020904">
    <property type="entry name" value="Sc_DH/Rdtase_CS"/>
</dbReference>
<dbReference type="Proteomes" id="UP000192772">
    <property type="component" value="Unassembled WGS sequence"/>
</dbReference>
<evidence type="ECO:0000313" key="4">
    <source>
        <dbReference type="Proteomes" id="UP000192772"/>
    </source>
</evidence>
<evidence type="ECO:0000256" key="2">
    <source>
        <dbReference type="ARBA" id="ARBA00023002"/>
    </source>
</evidence>
<dbReference type="Gene3D" id="3.40.50.720">
    <property type="entry name" value="NAD(P)-binding Rossmann-like Domain"/>
    <property type="match status" value="1"/>
</dbReference>
<dbReference type="PANTHER" id="PTHR24321:SF8">
    <property type="entry name" value="ESTRADIOL 17-BETA-DEHYDROGENASE 8-RELATED"/>
    <property type="match status" value="1"/>
</dbReference>
<evidence type="ECO:0000256" key="1">
    <source>
        <dbReference type="ARBA" id="ARBA00006484"/>
    </source>
</evidence>
<dbReference type="STRING" id="81858.BST23_02695"/>
<dbReference type="Pfam" id="PF13561">
    <property type="entry name" value="adh_short_C2"/>
    <property type="match status" value="1"/>
</dbReference>
<dbReference type="PANTHER" id="PTHR24321">
    <property type="entry name" value="DEHYDROGENASES, SHORT CHAIN"/>
    <property type="match status" value="1"/>
</dbReference>
<sequence length="241" mass="24874">MTKAIIVTGAAGGIGSAVCARAQKDGYSVIGIDWQPIPAADTAIQIDLRDTESVLELSRELGHSHDVNAVVHCAATQPIAGAGDTAVEHWDEALRVNVIAVDVLVAGTRNSLAANDGSIVVVSSVHSRATSGGLTAYATTKAAVEGWVRSAALDLGPQIRVNAVAPGAIDTTKLREGFARWGTEAADQRMEVLCQRTALRRIGTPDEVAAAASFLIGRDARFITGAVLVVDGGASVRLGSE</sequence>
<dbReference type="SUPFAM" id="SSF51735">
    <property type="entry name" value="NAD(P)-binding Rossmann-fold domains"/>
    <property type="match status" value="1"/>
</dbReference>
<keyword evidence="2" id="KW-0560">Oxidoreductase</keyword>
<dbReference type="PRINTS" id="PR00081">
    <property type="entry name" value="GDHRDH"/>
</dbReference>
<dbReference type="EMBL" id="MVHP01000002">
    <property type="protein sequence ID" value="ORA68752.1"/>
    <property type="molecule type" value="Genomic_DNA"/>
</dbReference>
<dbReference type="InterPro" id="IPR002347">
    <property type="entry name" value="SDR_fam"/>
</dbReference>
<protein>
    <submittedName>
        <fullName evidence="3">Short-chain dehydrogenase</fullName>
    </submittedName>
</protein>